<keyword evidence="1" id="KW-0812">Transmembrane</keyword>
<evidence type="ECO:0000313" key="2">
    <source>
        <dbReference type="EMBL" id="VYS91848.1"/>
    </source>
</evidence>
<sequence length="159" mass="17678">MKIIDEKRSSLDSLIYVFFFLGTLGIVFSLKGMFSDQPMLWLSKPLAWGIIIGFALTLAGLILRLANLVQLSRSIRWIAIAYNFAIPFVTLGVLIGTFQMNAMPSFGAFLNEYSDVITAPALLPWLFTGTLLSDLFLPYRMGELKSHTPTFGSESEKTA</sequence>
<keyword evidence="1" id="KW-0472">Membrane</keyword>
<gene>
    <name evidence="2" type="ORF">AOLFYP35_00829</name>
</gene>
<feature type="transmembrane region" description="Helical" evidence="1">
    <location>
        <begin position="77"/>
        <end position="97"/>
    </location>
</feature>
<dbReference type="EMBL" id="CACRSM010000002">
    <property type="protein sequence ID" value="VYS91848.1"/>
    <property type="molecule type" value="Genomic_DNA"/>
</dbReference>
<feature type="transmembrane region" description="Helical" evidence="1">
    <location>
        <begin position="46"/>
        <end position="65"/>
    </location>
</feature>
<organism evidence="2">
    <name type="scientific">Schaalia odontolytica</name>
    <dbReference type="NCBI Taxonomy" id="1660"/>
    <lineage>
        <taxon>Bacteria</taxon>
        <taxon>Bacillati</taxon>
        <taxon>Actinomycetota</taxon>
        <taxon>Actinomycetes</taxon>
        <taxon>Actinomycetales</taxon>
        <taxon>Actinomycetaceae</taxon>
        <taxon>Schaalia</taxon>
    </lineage>
</organism>
<evidence type="ECO:0000256" key="1">
    <source>
        <dbReference type="SAM" id="Phobius"/>
    </source>
</evidence>
<dbReference type="AlphaFoldDB" id="A0A6N2SH36"/>
<accession>A0A6N2SH36</accession>
<feature type="transmembrane region" description="Helical" evidence="1">
    <location>
        <begin position="14"/>
        <end position="34"/>
    </location>
</feature>
<reference evidence="2" key="1">
    <citation type="submission" date="2019-11" db="EMBL/GenBank/DDBJ databases">
        <authorList>
            <person name="Feng L."/>
        </authorList>
    </citation>
    <scope>NUCLEOTIDE SEQUENCE</scope>
    <source>
        <strain evidence="2">AodontolyticusLFYP35</strain>
    </source>
</reference>
<keyword evidence="1" id="KW-1133">Transmembrane helix</keyword>
<name>A0A6N2SH36_9ACTO</name>
<protein>
    <submittedName>
        <fullName evidence="2">Uncharacterized protein</fullName>
    </submittedName>
</protein>
<proteinExistence type="predicted"/>
<feature type="transmembrane region" description="Helical" evidence="1">
    <location>
        <begin position="117"/>
        <end position="137"/>
    </location>
</feature>